<protein>
    <submittedName>
        <fullName evidence="1">Uncharacterized protein</fullName>
    </submittedName>
</protein>
<proteinExistence type="predicted"/>
<gene>
    <name evidence="1" type="ORF">CWC05_24605</name>
</gene>
<feature type="non-terminal residue" evidence="1">
    <location>
        <position position="71"/>
    </location>
</feature>
<comment type="caution">
    <text evidence="1">The sequence shown here is derived from an EMBL/GenBank/DDBJ whole genome shotgun (WGS) entry which is preliminary data.</text>
</comment>
<name>A0A5S3XYI9_9GAMM</name>
<evidence type="ECO:0000313" key="1">
    <source>
        <dbReference type="EMBL" id="TMP64253.1"/>
    </source>
</evidence>
<feature type="non-terminal residue" evidence="1">
    <location>
        <position position="1"/>
    </location>
</feature>
<evidence type="ECO:0000313" key="2">
    <source>
        <dbReference type="Proteomes" id="UP000305874"/>
    </source>
</evidence>
<dbReference type="EMBL" id="PNCG01001235">
    <property type="protein sequence ID" value="TMP64253.1"/>
    <property type="molecule type" value="Genomic_DNA"/>
</dbReference>
<dbReference type="Proteomes" id="UP000305874">
    <property type="component" value="Unassembled WGS sequence"/>
</dbReference>
<accession>A0A5S3XYI9</accession>
<sequence>LVRTKLLPENPVEQFKLNPELPTFYVARLNAPSDIAALDSVCQQLQLPRPKHLQTLAGKEIPRFIGLQNPT</sequence>
<reference evidence="2" key="2">
    <citation type="submission" date="2019-06" db="EMBL/GenBank/DDBJ databases">
        <title>Co-occurence of chitin degradation, pigmentation and bioactivity in marine Pseudoalteromonas.</title>
        <authorList>
            <person name="Sonnenschein E.C."/>
            <person name="Bech P.K."/>
        </authorList>
    </citation>
    <scope>NUCLEOTIDE SEQUENCE [LARGE SCALE GENOMIC DNA]</scope>
    <source>
        <strain evidence="2">S2897</strain>
    </source>
</reference>
<dbReference type="RefSeq" id="WP_138549549.1">
    <property type="nucleotide sequence ID" value="NZ_PNCG01001235.1"/>
</dbReference>
<reference evidence="1 2" key="1">
    <citation type="submission" date="2017-12" db="EMBL/GenBank/DDBJ databases">
        <authorList>
            <person name="Paulsen S."/>
            <person name="Gram L.K."/>
        </authorList>
    </citation>
    <scope>NUCLEOTIDE SEQUENCE [LARGE SCALE GENOMIC DNA]</scope>
    <source>
        <strain evidence="1 2">S2897</strain>
    </source>
</reference>
<dbReference type="AlphaFoldDB" id="A0A5S3XYI9"/>
<organism evidence="1 2">
    <name type="scientific">Pseudoalteromonas ruthenica</name>
    <dbReference type="NCBI Taxonomy" id="151081"/>
    <lineage>
        <taxon>Bacteria</taxon>
        <taxon>Pseudomonadati</taxon>
        <taxon>Pseudomonadota</taxon>
        <taxon>Gammaproteobacteria</taxon>
        <taxon>Alteromonadales</taxon>
        <taxon>Pseudoalteromonadaceae</taxon>
        <taxon>Pseudoalteromonas</taxon>
    </lineage>
</organism>